<dbReference type="Gene3D" id="1.10.8.430">
    <property type="entry name" value="Helical domain of apoptotic protease-activating factors"/>
    <property type="match status" value="1"/>
</dbReference>
<dbReference type="InterPro" id="IPR058546">
    <property type="entry name" value="RPS4B/Roq1-like_LRR"/>
</dbReference>
<dbReference type="PANTHER" id="PTHR11017:SF527">
    <property type="entry name" value="TMV RESISTANCE PROTEIN N-LIKE"/>
    <property type="match status" value="1"/>
</dbReference>
<organism evidence="5 6">
    <name type="scientific">Prunus mume</name>
    <name type="common">Japanese apricot</name>
    <name type="synonym">Armeniaca mume</name>
    <dbReference type="NCBI Taxonomy" id="102107"/>
    <lineage>
        <taxon>Eukaryota</taxon>
        <taxon>Viridiplantae</taxon>
        <taxon>Streptophyta</taxon>
        <taxon>Embryophyta</taxon>
        <taxon>Tracheophyta</taxon>
        <taxon>Spermatophyta</taxon>
        <taxon>Magnoliopsida</taxon>
        <taxon>eudicotyledons</taxon>
        <taxon>Gunneridae</taxon>
        <taxon>Pentapetalae</taxon>
        <taxon>rosids</taxon>
        <taxon>fabids</taxon>
        <taxon>Rosales</taxon>
        <taxon>Rosaceae</taxon>
        <taxon>Amygdaloideae</taxon>
        <taxon>Amygdaleae</taxon>
        <taxon>Prunus</taxon>
    </lineage>
</organism>
<evidence type="ECO:0000259" key="4">
    <source>
        <dbReference type="PROSITE" id="PS50104"/>
    </source>
</evidence>
<dbReference type="GeneID" id="103336401"/>
<dbReference type="PROSITE" id="PS50104">
    <property type="entry name" value="TIR"/>
    <property type="match status" value="1"/>
</dbReference>
<dbReference type="InterPro" id="IPR002182">
    <property type="entry name" value="NB-ARC"/>
</dbReference>
<dbReference type="SUPFAM" id="SSF52058">
    <property type="entry name" value="L domain-like"/>
    <property type="match status" value="1"/>
</dbReference>
<dbReference type="InterPro" id="IPR001611">
    <property type="entry name" value="Leu-rich_rpt"/>
</dbReference>
<keyword evidence="2" id="KW-0677">Repeat</keyword>
<dbReference type="InterPro" id="IPR027417">
    <property type="entry name" value="P-loop_NTPase"/>
</dbReference>
<proteinExistence type="predicted"/>
<dbReference type="InterPro" id="IPR000157">
    <property type="entry name" value="TIR_dom"/>
</dbReference>
<dbReference type="Pfam" id="PF23282">
    <property type="entry name" value="WHD_ROQ1"/>
    <property type="match status" value="1"/>
</dbReference>
<dbReference type="Pfam" id="PF01582">
    <property type="entry name" value="TIR"/>
    <property type="match status" value="1"/>
</dbReference>
<dbReference type="RefSeq" id="XP_016650520.1">
    <property type="nucleotide sequence ID" value="XM_016795034.1"/>
</dbReference>
<evidence type="ECO:0000256" key="3">
    <source>
        <dbReference type="ARBA" id="ARBA00022821"/>
    </source>
</evidence>
<dbReference type="Pfam" id="PF00560">
    <property type="entry name" value="LRR_1"/>
    <property type="match status" value="1"/>
</dbReference>
<dbReference type="Proteomes" id="UP000694861">
    <property type="component" value="Linkage group LG6"/>
</dbReference>
<dbReference type="PRINTS" id="PR00364">
    <property type="entry name" value="DISEASERSIST"/>
</dbReference>
<evidence type="ECO:0000256" key="1">
    <source>
        <dbReference type="ARBA" id="ARBA00022614"/>
    </source>
</evidence>
<keyword evidence="5" id="KW-1185">Reference proteome</keyword>
<evidence type="ECO:0000313" key="5">
    <source>
        <dbReference type="Proteomes" id="UP000694861"/>
    </source>
</evidence>
<dbReference type="PANTHER" id="PTHR11017">
    <property type="entry name" value="LEUCINE-RICH REPEAT-CONTAINING PROTEIN"/>
    <property type="match status" value="1"/>
</dbReference>
<feature type="domain" description="TIR" evidence="4">
    <location>
        <begin position="21"/>
        <end position="192"/>
    </location>
</feature>
<evidence type="ECO:0000256" key="2">
    <source>
        <dbReference type="ARBA" id="ARBA00022737"/>
    </source>
</evidence>
<dbReference type="Pfam" id="PF23286">
    <property type="entry name" value="LRR_13"/>
    <property type="match status" value="1"/>
</dbReference>
<evidence type="ECO:0000313" key="6">
    <source>
        <dbReference type="RefSeq" id="XP_016650520.1"/>
    </source>
</evidence>
<accession>A0ABM1LSZ3</accession>
<dbReference type="Gene3D" id="3.40.50.300">
    <property type="entry name" value="P-loop containing nucleotide triphosphate hydrolases"/>
    <property type="match status" value="1"/>
</dbReference>
<dbReference type="InterPro" id="IPR032675">
    <property type="entry name" value="LRR_dom_sf"/>
</dbReference>
<dbReference type="SUPFAM" id="SSF52200">
    <property type="entry name" value="Toll/Interleukin receptor TIR domain"/>
    <property type="match status" value="1"/>
</dbReference>
<sequence>MALSTQRASASLSVESAPPLWKHDVFLSFRGADTRRGFMSHLDHELRYRQTIKTFKDDRDLVIGATISAELLTAIKESHLAIIVLSPNYTSSPWCLDELSKILECMEDTNRILPIFYDVDPSDVRNQKGSFAEAFTKHEERFSEEAEKVKRWRAALRKVANLSGLDSKNYKWEADLIKDTVKRVWKKVNPTLTLLDSQERLVGIDFALDQLRLQLDLEANEVRFIGIWGMGGIGKTTLANLVFQKISHHFELKCFLSNVRKREVSDLHRQLLSQILDQSINHVCDEREGTVFINKVLRNKKVLLVLDDVDQLHQLEILARDKILFGVGSRIIITTRDKRLLVQHGTTTYKVDVLKDDDALELFWRHAFKKDQPEEGFQDLSQHFLYYAKGLPLALKTLGRALYGRDQDVWKSALYNLNKIPEPEIFDSLRVSYYGLKEMEKKIFLHVACLHRGKNKEQVIQILDWSLNISSLIEIDILIEKSLLTIEKLHFCSNVVEMHDLIQEMAWKIVCEESPEPGKRSLLWHHNDISHVFMNNTGTEAIEGIVVRLPQLQEVHWNCVEAFSKMLRLTVLEFDNIVISLAPKDLPNSLIIIRWSWYPSKSLPPSFEPRFLIKLEMLHSKLVRLWDGEKDFPKLKYMDLSYSEKLTSIPDFKGIPNLEELNLVGCTNLVGVHLSIAVHKKLKVLRLRDSKSIKSLPSELKMDSLESLSLWGCSKVKKIPEFGKQMTKLFQLILCETAIEQIPSSIEHLVGLVELHLSDCKRLLGLPSAICNLKSLKILWALSCSKLDKLPGDMESLEELYLDGSAMREPLVVMKNLKHLNFRGSSRDGIGIGTGWGLDRLFGNRKSHPDPKPDPWGLVLSSLNHLCSLTELDLSDCNIGEGAIPDNIGYFSSLEYLQLNGNNFVQKA</sequence>
<dbReference type="InterPro" id="IPR035897">
    <property type="entry name" value="Toll_tir_struct_dom_sf"/>
</dbReference>
<dbReference type="Gene3D" id="3.40.50.10140">
    <property type="entry name" value="Toll/interleukin-1 receptor homology (TIR) domain"/>
    <property type="match status" value="1"/>
</dbReference>
<dbReference type="InterPro" id="IPR042197">
    <property type="entry name" value="Apaf_helical"/>
</dbReference>
<gene>
    <name evidence="6" type="primary">LOC103336401</name>
</gene>
<keyword evidence="1" id="KW-0433">Leucine-rich repeat</keyword>
<keyword evidence="3" id="KW-0611">Plant defense</keyword>
<protein>
    <submittedName>
        <fullName evidence="6">TMV resistance protein N-like</fullName>
    </submittedName>
</protein>
<dbReference type="InterPro" id="IPR044974">
    <property type="entry name" value="Disease_R_plants"/>
</dbReference>
<reference evidence="6" key="2">
    <citation type="submission" date="2025-08" db="UniProtKB">
        <authorList>
            <consortium name="RefSeq"/>
        </authorList>
    </citation>
    <scope>IDENTIFICATION</scope>
</reference>
<dbReference type="Gene3D" id="3.80.10.10">
    <property type="entry name" value="Ribonuclease Inhibitor"/>
    <property type="match status" value="3"/>
</dbReference>
<dbReference type="InterPro" id="IPR058192">
    <property type="entry name" value="WHD_ROQ1-like"/>
</dbReference>
<name>A0ABM1LSZ3_PRUMU</name>
<dbReference type="SUPFAM" id="SSF52540">
    <property type="entry name" value="P-loop containing nucleoside triphosphate hydrolases"/>
    <property type="match status" value="1"/>
</dbReference>
<dbReference type="Pfam" id="PF00931">
    <property type="entry name" value="NB-ARC"/>
    <property type="match status" value="1"/>
</dbReference>
<dbReference type="SMART" id="SM00255">
    <property type="entry name" value="TIR"/>
    <property type="match status" value="1"/>
</dbReference>
<reference evidence="5" key="1">
    <citation type="journal article" date="2012" name="Nat. Commun.">
        <title>The genome of Prunus mume.</title>
        <authorList>
            <person name="Zhang Q."/>
            <person name="Chen W."/>
            <person name="Sun L."/>
            <person name="Zhao F."/>
            <person name="Huang B."/>
            <person name="Yang W."/>
            <person name="Tao Y."/>
            <person name="Wang J."/>
            <person name="Yuan Z."/>
            <person name="Fan G."/>
            <person name="Xing Z."/>
            <person name="Han C."/>
            <person name="Pan H."/>
            <person name="Zhong X."/>
            <person name="Shi W."/>
            <person name="Liang X."/>
            <person name="Du D."/>
            <person name="Sun F."/>
            <person name="Xu Z."/>
            <person name="Hao R."/>
            <person name="Lv T."/>
            <person name="Lv Y."/>
            <person name="Zheng Z."/>
            <person name="Sun M."/>
            <person name="Luo L."/>
            <person name="Cai M."/>
            <person name="Gao Y."/>
            <person name="Wang J."/>
            <person name="Yin Y."/>
            <person name="Xu X."/>
            <person name="Cheng T."/>
            <person name="Wang J."/>
        </authorList>
    </citation>
    <scope>NUCLEOTIDE SEQUENCE [LARGE SCALE GENOMIC DNA]</scope>
</reference>